<feature type="region of interest" description="Disordered" evidence="1">
    <location>
        <begin position="97"/>
        <end position="124"/>
    </location>
</feature>
<gene>
    <name evidence="3" type="ORF">MAM1_0118c05773</name>
</gene>
<evidence type="ECO:0000313" key="3">
    <source>
        <dbReference type="EMBL" id="GAN06293.1"/>
    </source>
</evidence>
<dbReference type="AlphaFoldDB" id="A0A0C9MW15"/>
<protein>
    <submittedName>
        <fullName evidence="3">GTPase</fullName>
    </submittedName>
</protein>
<feature type="domain" description="G" evidence="2">
    <location>
        <begin position="309"/>
        <end position="410"/>
    </location>
</feature>
<name>A0A0C9MW15_9FUNG</name>
<dbReference type="EMBL" id="DF836407">
    <property type="protein sequence ID" value="GAN06293.1"/>
    <property type="molecule type" value="Genomic_DNA"/>
</dbReference>
<keyword evidence="4" id="KW-1185">Reference proteome</keyword>
<dbReference type="GO" id="GO:0005525">
    <property type="term" value="F:GTP binding"/>
    <property type="evidence" value="ECO:0007669"/>
    <property type="project" value="InterPro"/>
</dbReference>
<evidence type="ECO:0000256" key="1">
    <source>
        <dbReference type="SAM" id="MobiDB-lite"/>
    </source>
</evidence>
<dbReference type="Proteomes" id="UP000053815">
    <property type="component" value="Unassembled WGS sequence"/>
</dbReference>
<proteinExistence type="predicted"/>
<dbReference type="Pfam" id="PF01926">
    <property type="entry name" value="MMR_HSR1"/>
    <property type="match status" value="1"/>
</dbReference>
<accession>A0A0C9MW15</accession>
<dbReference type="InterPro" id="IPR050896">
    <property type="entry name" value="Mito_lipid_metab_GTPase"/>
</dbReference>
<dbReference type="PANTHER" id="PTHR46434:SF1">
    <property type="entry name" value="GENETIC INTERACTOR OF PROHIBITINS 3, MITOCHONDRIAL"/>
    <property type="match status" value="1"/>
</dbReference>
<organism evidence="3">
    <name type="scientific">Mucor ambiguus</name>
    <dbReference type="NCBI Taxonomy" id="91626"/>
    <lineage>
        <taxon>Eukaryota</taxon>
        <taxon>Fungi</taxon>
        <taxon>Fungi incertae sedis</taxon>
        <taxon>Mucoromycota</taxon>
        <taxon>Mucoromycotina</taxon>
        <taxon>Mucoromycetes</taxon>
        <taxon>Mucorales</taxon>
        <taxon>Mucorineae</taxon>
        <taxon>Mucoraceae</taxon>
        <taxon>Mucor</taxon>
    </lineage>
</organism>
<reference evidence="3" key="1">
    <citation type="submission" date="2014-09" db="EMBL/GenBank/DDBJ databases">
        <title>Draft genome sequence of an oleaginous Mucoromycotina fungus Mucor ambiguus NBRC6742.</title>
        <authorList>
            <person name="Takeda I."/>
            <person name="Yamane N."/>
            <person name="Morita T."/>
            <person name="Tamano K."/>
            <person name="Machida M."/>
            <person name="Baker S."/>
            <person name="Koike H."/>
        </authorList>
    </citation>
    <scope>NUCLEOTIDE SEQUENCE</scope>
    <source>
        <strain evidence="3">NBRC 6742</strain>
    </source>
</reference>
<dbReference type="InterPro" id="IPR006073">
    <property type="entry name" value="GTP-bd"/>
</dbReference>
<dbReference type="GO" id="GO:0005739">
    <property type="term" value="C:mitochondrion"/>
    <property type="evidence" value="ECO:0007669"/>
    <property type="project" value="TreeGrafter"/>
</dbReference>
<dbReference type="STRING" id="91626.A0A0C9MW15"/>
<dbReference type="SUPFAM" id="SSF52540">
    <property type="entry name" value="P-loop containing nucleoside triphosphate hydrolases"/>
    <property type="match status" value="1"/>
</dbReference>
<dbReference type="InterPro" id="IPR027417">
    <property type="entry name" value="P-loop_NTPase"/>
</dbReference>
<dbReference type="OrthoDB" id="1696305at2759"/>
<dbReference type="Gene3D" id="3.40.50.300">
    <property type="entry name" value="P-loop containing nucleotide triphosphate hydrolases"/>
    <property type="match status" value="1"/>
</dbReference>
<evidence type="ECO:0000259" key="2">
    <source>
        <dbReference type="Pfam" id="PF01926"/>
    </source>
</evidence>
<dbReference type="CDD" id="cd01855">
    <property type="entry name" value="YqeH"/>
    <property type="match status" value="1"/>
</dbReference>
<evidence type="ECO:0000313" key="4">
    <source>
        <dbReference type="Proteomes" id="UP000053815"/>
    </source>
</evidence>
<dbReference type="PANTHER" id="PTHR46434">
    <property type="entry name" value="GENETIC INTERACTOR OF PROHIBITINS 3, MITOCHONDRIAL"/>
    <property type="match status" value="1"/>
</dbReference>
<sequence>MNRSTTRLSQAIKGLCIKSSTLSKSSHQSWRSNVFPAIASCPGKRAVTLGLQNALWQPKQCYTTSTTTPSTAEPTMVANEVALGDCPGCGAPFQKSDPAQPGYVAERKAPSSINKKKQQNKSLNEEAYQAALDELDPETRALLEGESIESQAGQHQSKQQQHQHNERSVCQRCYALQHHNASTTSSTPDFLRSSQQFGSLDFLKTKRDPLMVAVFDVTDLPASMGHLPQLLQQNPGARILLAANKMDLLPASARRHEQRIRDWILQHMKSIGVPTQQVVSVTLISAKKGWGIPTLMRKMDRERLPTDDIYLVGSTNVGKSALVNQFMSQIRGTLDAEGRRLKSQLKAQYKITSSAVPGTTMGTIKVPLHALGMTSDDGEGEGWEKRRFVTRDRFLIDTPGIINDQQLIHQLDYEEQKKLVNQKEMSPVTFKLEPGKSLLLKPLVRIDLLESDHPVLFTMFSPLAPHLTKTDKLPAAHALQDRNTHLRPVKDQSILRMSSLEPMDEIVRVRGMHRSHATVDFSFAGVGWVSLIGEFERATFRIWLPKDVDSHKVFTMRDPPFLPYEYKGSIRKFFGSGERTRK</sequence>